<evidence type="ECO:0000256" key="1">
    <source>
        <dbReference type="SAM" id="SignalP"/>
    </source>
</evidence>
<accession>A0A1W0WDY4</accession>
<comment type="caution">
    <text evidence="2">The sequence shown here is derived from an EMBL/GenBank/DDBJ whole genome shotgun (WGS) entry which is preliminary data.</text>
</comment>
<reference evidence="3" key="1">
    <citation type="submission" date="2017-01" db="EMBL/GenBank/DDBJ databases">
        <title>Comparative genomics of anhydrobiosis in the tardigrade Hypsibius dujardini.</title>
        <authorList>
            <person name="Yoshida Y."/>
            <person name="Koutsovoulos G."/>
            <person name="Laetsch D."/>
            <person name="Stevens L."/>
            <person name="Kumar S."/>
            <person name="Horikawa D."/>
            <person name="Ishino K."/>
            <person name="Komine S."/>
            <person name="Tomita M."/>
            <person name="Blaxter M."/>
            <person name="Arakawa K."/>
        </authorList>
    </citation>
    <scope>NUCLEOTIDE SEQUENCE [LARGE SCALE GENOMIC DNA]</scope>
    <source>
        <strain evidence="3">Z151</strain>
    </source>
</reference>
<evidence type="ECO:0000313" key="3">
    <source>
        <dbReference type="Proteomes" id="UP000192578"/>
    </source>
</evidence>
<dbReference type="AlphaFoldDB" id="A0A1W0WDY4"/>
<gene>
    <name evidence="2" type="ORF">BV898_12379</name>
</gene>
<feature type="signal peptide" evidence="1">
    <location>
        <begin position="1"/>
        <end position="27"/>
    </location>
</feature>
<keyword evidence="3" id="KW-1185">Reference proteome</keyword>
<organism evidence="2 3">
    <name type="scientific">Hypsibius exemplaris</name>
    <name type="common">Freshwater tardigrade</name>
    <dbReference type="NCBI Taxonomy" id="2072580"/>
    <lineage>
        <taxon>Eukaryota</taxon>
        <taxon>Metazoa</taxon>
        <taxon>Ecdysozoa</taxon>
        <taxon>Tardigrada</taxon>
        <taxon>Eutardigrada</taxon>
        <taxon>Parachela</taxon>
        <taxon>Hypsibioidea</taxon>
        <taxon>Hypsibiidae</taxon>
        <taxon>Hypsibius</taxon>
    </lineage>
</organism>
<dbReference type="Proteomes" id="UP000192578">
    <property type="component" value="Unassembled WGS sequence"/>
</dbReference>
<protein>
    <recommendedName>
        <fullName evidence="4">Protein sleepless</fullName>
    </recommendedName>
</protein>
<dbReference type="EMBL" id="MTYJ01000124">
    <property type="protein sequence ID" value="OQV13425.1"/>
    <property type="molecule type" value="Genomic_DNA"/>
</dbReference>
<evidence type="ECO:0000313" key="2">
    <source>
        <dbReference type="EMBL" id="OQV13425.1"/>
    </source>
</evidence>
<feature type="chain" id="PRO_5012393352" description="Protein sleepless" evidence="1">
    <location>
        <begin position="28"/>
        <end position="156"/>
    </location>
</feature>
<keyword evidence="1" id="KW-0732">Signal</keyword>
<name>A0A1W0WDY4_HYPEX</name>
<sequence length="156" mass="17228">MIHNSTIRASSATISVIILAILSGAYSLQCYSCKPEFALNCHYPDEWNVVQCGPFQDTCWKFKGNTTSTSGVKYVDQETRMCATVADLRRWSPGSVFADTCNNVRNIRSTDGQLFSGRICLCDDYNLCNGSPTRRQVSVATFTGTVVLVFLSKLSL</sequence>
<evidence type="ECO:0008006" key="4">
    <source>
        <dbReference type="Google" id="ProtNLM"/>
    </source>
</evidence>
<proteinExistence type="predicted"/>